<dbReference type="SMART" id="SM00862">
    <property type="entry name" value="Trans_reg_C"/>
    <property type="match status" value="1"/>
</dbReference>
<accession>A0ABP4V9K4</accession>
<feature type="domain" description="OmpR/PhoB-type" evidence="7">
    <location>
        <begin position="35"/>
        <end position="135"/>
    </location>
</feature>
<dbReference type="PANTHER" id="PTHR48111:SF1">
    <property type="entry name" value="TWO-COMPONENT RESPONSE REGULATOR ORR33"/>
    <property type="match status" value="1"/>
</dbReference>
<evidence type="ECO:0000313" key="9">
    <source>
        <dbReference type="Proteomes" id="UP001500618"/>
    </source>
</evidence>
<dbReference type="PANTHER" id="PTHR48111">
    <property type="entry name" value="REGULATOR OF RPOS"/>
    <property type="match status" value="1"/>
</dbReference>
<dbReference type="InterPro" id="IPR016032">
    <property type="entry name" value="Sig_transdc_resp-reg_C-effctor"/>
</dbReference>
<comment type="caution">
    <text evidence="8">The sequence shown here is derived from an EMBL/GenBank/DDBJ whole genome shotgun (WGS) entry which is preliminary data.</text>
</comment>
<dbReference type="Gene3D" id="1.10.10.10">
    <property type="entry name" value="Winged helix-like DNA-binding domain superfamily/Winged helix DNA-binding domain"/>
    <property type="match status" value="1"/>
</dbReference>
<dbReference type="SUPFAM" id="SSF46894">
    <property type="entry name" value="C-terminal effector domain of the bipartite response regulators"/>
    <property type="match status" value="1"/>
</dbReference>
<keyword evidence="2" id="KW-0902">Two-component regulatory system</keyword>
<reference evidence="9" key="1">
    <citation type="journal article" date="2019" name="Int. J. Syst. Evol. Microbiol.">
        <title>The Global Catalogue of Microorganisms (GCM) 10K type strain sequencing project: providing services to taxonomists for standard genome sequencing and annotation.</title>
        <authorList>
            <consortium name="The Broad Institute Genomics Platform"/>
            <consortium name="The Broad Institute Genome Sequencing Center for Infectious Disease"/>
            <person name="Wu L."/>
            <person name="Ma J."/>
        </authorList>
    </citation>
    <scope>NUCLEOTIDE SEQUENCE [LARGE SCALE GENOMIC DNA]</scope>
    <source>
        <strain evidence="9">JCM 14718</strain>
    </source>
</reference>
<gene>
    <name evidence="8" type="ORF">GCM10009765_80910</name>
</gene>
<evidence type="ECO:0000259" key="7">
    <source>
        <dbReference type="PROSITE" id="PS51755"/>
    </source>
</evidence>
<keyword evidence="1" id="KW-0597">Phosphoprotein</keyword>
<dbReference type="RefSeq" id="WP_344315284.1">
    <property type="nucleotide sequence ID" value="NZ_BAAANY010000045.1"/>
</dbReference>
<evidence type="ECO:0000256" key="3">
    <source>
        <dbReference type="ARBA" id="ARBA00023015"/>
    </source>
</evidence>
<evidence type="ECO:0000256" key="2">
    <source>
        <dbReference type="ARBA" id="ARBA00023012"/>
    </source>
</evidence>
<dbReference type="Proteomes" id="UP001500618">
    <property type="component" value="Unassembled WGS sequence"/>
</dbReference>
<dbReference type="PROSITE" id="PS51755">
    <property type="entry name" value="OMPR_PHOB"/>
    <property type="match status" value="1"/>
</dbReference>
<dbReference type="Pfam" id="PF00486">
    <property type="entry name" value="Trans_reg_C"/>
    <property type="match status" value="1"/>
</dbReference>
<sequence>MRLLMNAEPAPSMNQSSKDAASAYARVTPVSIGQLRVLRIGAIELHLDGFQLKVHGKLVHLPMKEHQLLVLLMDNAGRALTRRYLLDTVWGKGYGDSNKTLDVHIKRLRTRLRSGPDDDPGPIRTVRGVGYIFDYTPED</sequence>
<name>A0ABP4V9K4_9ACTN</name>
<evidence type="ECO:0000313" key="8">
    <source>
        <dbReference type="EMBL" id="GAA1720503.1"/>
    </source>
</evidence>
<dbReference type="InterPro" id="IPR036388">
    <property type="entry name" value="WH-like_DNA-bd_sf"/>
</dbReference>
<evidence type="ECO:0000256" key="1">
    <source>
        <dbReference type="ARBA" id="ARBA00022553"/>
    </source>
</evidence>
<evidence type="ECO:0000256" key="6">
    <source>
        <dbReference type="PROSITE-ProRule" id="PRU01091"/>
    </source>
</evidence>
<organism evidence="8 9">
    <name type="scientific">Fodinicola feengrottensis</name>
    <dbReference type="NCBI Taxonomy" id="435914"/>
    <lineage>
        <taxon>Bacteria</taxon>
        <taxon>Bacillati</taxon>
        <taxon>Actinomycetota</taxon>
        <taxon>Actinomycetes</taxon>
        <taxon>Mycobacteriales</taxon>
        <taxon>Fodinicola</taxon>
    </lineage>
</organism>
<dbReference type="InterPro" id="IPR001867">
    <property type="entry name" value="OmpR/PhoB-type_DNA-bd"/>
</dbReference>
<evidence type="ECO:0000256" key="4">
    <source>
        <dbReference type="ARBA" id="ARBA00023125"/>
    </source>
</evidence>
<dbReference type="CDD" id="cd00383">
    <property type="entry name" value="trans_reg_C"/>
    <property type="match status" value="1"/>
</dbReference>
<keyword evidence="4 6" id="KW-0238">DNA-binding</keyword>
<keyword evidence="9" id="KW-1185">Reference proteome</keyword>
<protein>
    <recommendedName>
        <fullName evidence="7">OmpR/PhoB-type domain-containing protein</fullName>
    </recommendedName>
</protein>
<keyword evidence="3" id="KW-0805">Transcription regulation</keyword>
<feature type="DNA-binding region" description="OmpR/PhoB-type" evidence="6">
    <location>
        <begin position="35"/>
        <end position="135"/>
    </location>
</feature>
<dbReference type="EMBL" id="BAAANY010000045">
    <property type="protein sequence ID" value="GAA1720503.1"/>
    <property type="molecule type" value="Genomic_DNA"/>
</dbReference>
<evidence type="ECO:0000256" key="5">
    <source>
        <dbReference type="ARBA" id="ARBA00023163"/>
    </source>
</evidence>
<dbReference type="InterPro" id="IPR039420">
    <property type="entry name" value="WalR-like"/>
</dbReference>
<proteinExistence type="predicted"/>
<keyword evidence="5" id="KW-0804">Transcription</keyword>